<keyword evidence="1" id="KW-0812">Transmembrane</keyword>
<keyword evidence="1" id="KW-1133">Transmembrane helix</keyword>
<evidence type="ECO:0000256" key="1">
    <source>
        <dbReference type="SAM" id="Phobius"/>
    </source>
</evidence>
<comment type="caution">
    <text evidence="2">The sequence shown here is derived from an EMBL/GenBank/DDBJ whole genome shotgun (WGS) entry which is preliminary data.</text>
</comment>
<proteinExistence type="predicted"/>
<accession>A0A6F9Y3H2</accession>
<dbReference type="EMBL" id="BLAP01000029">
    <property type="protein sequence ID" value="GET12104.1"/>
    <property type="molecule type" value="Genomic_DNA"/>
</dbReference>
<keyword evidence="1" id="KW-0472">Membrane</keyword>
<feature type="transmembrane region" description="Helical" evidence="1">
    <location>
        <begin position="6"/>
        <end position="27"/>
    </location>
</feature>
<feature type="transmembrane region" description="Helical" evidence="1">
    <location>
        <begin position="76"/>
        <end position="98"/>
    </location>
</feature>
<name>A0A6F9Y3H2_9LACO</name>
<reference evidence="2" key="1">
    <citation type="submission" date="2019-10" db="EMBL/GenBank/DDBJ databases">
        <title>Lactobacillus agilis SN811 Whole Genome Sequencing Project.</title>
        <authorList>
            <person name="Suzuki S."/>
            <person name="Endo A."/>
            <person name="Maeno S."/>
            <person name="Shiwa Y."/>
            <person name="Matsutani M."/>
            <person name="Kajikawa A."/>
        </authorList>
    </citation>
    <scope>NUCLEOTIDE SEQUENCE</scope>
    <source>
        <strain evidence="2">SN811</strain>
    </source>
</reference>
<dbReference type="Proteomes" id="UP000494160">
    <property type="component" value="Unassembled WGS sequence"/>
</dbReference>
<organism evidence="2">
    <name type="scientific">Ligilactobacillus agilis</name>
    <dbReference type="NCBI Taxonomy" id="1601"/>
    <lineage>
        <taxon>Bacteria</taxon>
        <taxon>Bacillati</taxon>
        <taxon>Bacillota</taxon>
        <taxon>Bacilli</taxon>
        <taxon>Lactobacillales</taxon>
        <taxon>Lactobacillaceae</taxon>
        <taxon>Ligilactobacillus</taxon>
    </lineage>
</organism>
<evidence type="ECO:0000313" key="2">
    <source>
        <dbReference type="EMBL" id="GET12104.1"/>
    </source>
</evidence>
<protein>
    <recommendedName>
        <fullName evidence="3">Lipoprotein</fullName>
    </recommendedName>
</protein>
<sequence>MTSESYKFIFACITMLVTSGCFGYINYNVLEKLGLVVDRPSTDADKKYKVILFTGVNIGLYWILTDVFSLNVTRSVLLVLFFDVVGTIVIIAPLIKLVDIIINLIRTKNGKSEIDKQATRDYIFNSNKDEAVFIYDFENKLIASGWLNYQQAADNNYFDLALVPFGTDVDDDYDNVKQVVTKDNDNSRIIVDFEKKVKIMIRYIEH</sequence>
<feature type="transmembrane region" description="Helical" evidence="1">
    <location>
        <begin position="48"/>
        <end position="64"/>
    </location>
</feature>
<dbReference type="PROSITE" id="PS51257">
    <property type="entry name" value="PROKAR_LIPOPROTEIN"/>
    <property type="match status" value="1"/>
</dbReference>
<evidence type="ECO:0008006" key="3">
    <source>
        <dbReference type="Google" id="ProtNLM"/>
    </source>
</evidence>
<gene>
    <name evidence="2" type="ORF">SN811_06040</name>
</gene>
<dbReference type="AlphaFoldDB" id="A0A6F9Y3H2"/>